<evidence type="ECO:0000256" key="4">
    <source>
        <dbReference type="ARBA" id="ARBA00022473"/>
    </source>
</evidence>
<feature type="domain" description="C2H2-type" evidence="20">
    <location>
        <begin position="568"/>
        <end position="595"/>
    </location>
</feature>
<dbReference type="GO" id="GO:0008270">
    <property type="term" value="F:zinc ion binding"/>
    <property type="evidence" value="ECO:0007669"/>
    <property type="project" value="UniProtKB-KW"/>
</dbReference>
<dbReference type="InterPro" id="IPR013087">
    <property type="entry name" value="Znf_C2H2_type"/>
</dbReference>
<evidence type="ECO:0000259" key="20">
    <source>
        <dbReference type="PROSITE" id="PS50157"/>
    </source>
</evidence>
<dbReference type="GO" id="GO:0007517">
    <property type="term" value="P:muscle organ development"/>
    <property type="evidence" value="ECO:0007669"/>
    <property type="project" value="UniProtKB-KW"/>
</dbReference>
<protein>
    <recommendedName>
        <fullName evidence="16">Zinc finger protein unc-98</fullName>
    </recommendedName>
    <alternativeName>
        <fullName evidence="17">Uncoordinated protein 98</fullName>
    </alternativeName>
</protein>
<evidence type="ECO:0000256" key="3">
    <source>
        <dbReference type="ARBA" id="ARBA00022433"/>
    </source>
</evidence>
<dbReference type="GO" id="GO:0032982">
    <property type="term" value="C:myosin filament"/>
    <property type="evidence" value="ECO:0007669"/>
    <property type="project" value="UniProtKB-KW"/>
</dbReference>
<accession>A0A915LPP6</accession>
<keyword evidence="14" id="KW-0804">Transcription</keyword>
<dbReference type="Gene3D" id="3.30.160.60">
    <property type="entry name" value="Classic Zinc Finger"/>
    <property type="match status" value="3"/>
</dbReference>
<feature type="domain" description="C2H2-type" evidence="20">
    <location>
        <begin position="457"/>
        <end position="484"/>
    </location>
</feature>
<evidence type="ECO:0000256" key="2">
    <source>
        <dbReference type="ARBA" id="ARBA00004496"/>
    </source>
</evidence>
<evidence type="ECO:0000256" key="9">
    <source>
        <dbReference type="ARBA" id="ARBA00022771"/>
    </source>
</evidence>
<comment type="subcellular location">
    <subcellularLocation>
        <location evidence="2">Cytoplasm</location>
    </subcellularLocation>
    <subcellularLocation>
        <location evidence="1">Nucleus</location>
    </subcellularLocation>
</comment>
<dbReference type="GO" id="GO:0000977">
    <property type="term" value="F:RNA polymerase II transcription regulatory region sequence-specific DNA binding"/>
    <property type="evidence" value="ECO:0007669"/>
    <property type="project" value="TreeGrafter"/>
</dbReference>
<keyword evidence="9 18" id="KW-0863">Zinc-finger</keyword>
<dbReference type="WBParaSite" id="scaffold1391_cov213.g3038">
    <property type="protein sequence ID" value="scaffold1391_cov213.g3038"/>
    <property type="gene ID" value="scaffold1391_cov213.g3038"/>
</dbReference>
<evidence type="ECO:0000256" key="15">
    <source>
        <dbReference type="ARBA" id="ARBA00023242"/>
    </source>
</evidence>
<feature type="region of interest" description="Disordered" evidence="19">
    <location>
        <begin position="366"/>
        <end position="409"/>
    </location>
</feature>
<keyword evidence="3" id="KW-0787">Thick filament</keyword>
<sequence length="622" mass="71086">MLRRLLSSPLSMNGKVDEDLYGAGDEPKEYFLLSKMQPLPPEEFDQNDLQNYYQQPNFGNNQQQHQQGFSTVAIENDVYWPNFIPLDQCNNGNASNIITINSTSLPPPTHPPQPLFYSTPLHIPSTKNILEEKNFQNADNCYKNNFVYESTQDGLQFNPDSEDIRKMSKRSYYGDGIERNGESPLLDCDSNDVFYCHYCSRSFPRSRISPTRHVAQCRRLNTNEDGGSNTQQRQNTPTTTIDFSSLINANSCSSTSPAPGGIGSVDPTDPYQCSWCQFNTLYKGNMKRHLICCHQVSLESLTNLNFNIERLRRLSTTRPSLDELPILPRRDGKEANNASVAFNNNNNSSTSNILNNIIIVKEEMEGQVQQQQGGGGGQQQQELSENVTTNSISQQQQGQQNYGSKEDEQQQKQTIKKSCVKDENGFTYYKCRFCGLTFNFMTTLKAHERVHDIIQPYTCNKCGEAFHYMCELEYHAKTHLTQKGYKCECGRTFFQYTDLLNHRHPGEDPPEPAIPPIPSLVEALPQLISSATLKAEREMELPTPEFKEKGFEPKYQNRVWTDIRSKPYICQYCSKSYSDSRQLAYHMYSHRGERAFNPRASRYLMCRNENSYISSGIDLKDA</sequence>
<evidence type="ECO:0000256" key="18">
    <source>
        <dbReference type="PROSITE-ProRule" id="PRU00042"/>
    </source>
</evidence>
<dbReference type="InterPro" id="IPR036236">
    <property type="entry name" value="Znf_C2H2_sf"/>
</dbReference>
<dbReference type="Pfam" id="PF00096">
    <property type="entry name" value="zf-C2H2"/>
    <property type="match status" value="1"/>
</dbReference>
<name>A0A915LPP6_MELJA</name>
<evidence type="ECO:0000256" key="17">
    <source>
        <dbReference type="ARBA" id="ARBA00082667"/>
    </source>
</evidence>
<organism evidence="21 22">
    <name type="scientific">Meloidogyne javanica</name>
    <name type="common">Root-knot nematode worm</name>
    <dbReference type="NCBI Taxonomy" id="6303"/>
    <lineage>
        <taxon>Eukaryota</taxon>
        <taxon>Metazoa</taxon>
        <taxon>Ecdysozoa</taxon>
        <taxon>Nematoda</taxon>
        <taxon>Chromadorea</taxon>
        <taxon>Rhabditida</taxon>
        <taxon>Tylenchina</taxon>
        <taxon>Tylenchomorpha</taxon>
        <taxon>Tylenchoidea</taxon>
        <taxon>Meloidogynidae</taxon>
        <taxon>Meloidogyninae</taxon>
        <taxon>Meloidogyne</taxon>
        <taxon>Meloidogyne incognita group</taxon>
    </lineage>
</organism>
<evidence type="ECO:0000256" key="1">
    <source>
        <dbReference type="ARBA" id="ARBA00004123"/>
    </source>
</evidence>
<keyword evidence="10" id="KW-0221">Differentiation</keyword>
<evidence type="ECO:0000256" key="12">
    <source>
        <dbReference type="ARBA" id="ARBA00023015"/>
    </source>
</evidence>
<evidence type="ECO:0000256" key="13">
    <source>
        <dbReference type="ARBA" id="ARBA00023125"/>
    </source>
</evidence>
<evidence type="ECO:0000256" key="14">
    <source>
        <dbReference type="ARBA" id="ARBA00023163"/>
    </source>
</evidence>
<evidence type="ECO:0000256" key="11">
    <source>
        <dbReference type="ARBA" id="ARBA00022833"/>
    </source>
</evidence>
<dbReference type="PROSITE" id="PS00028">
    <property type="entry name" value="ZINC_FINGER_C2H2_1"/>
    <property type="match status" value="3"/>
</dbReference>
<keyword evidence="7" id="KW-0479">Metal-binding</keyword>
<evidence type="ECO:0000256" key="6">
    <source>
        <dbReference type="ARBA" id="ARBA00022541"/>
    </source>
</evidence>
<keyword evidence="15" id="KW-0539">Nucleus</keyword>
<keyword evidence="21" id="KW-1185">Reference proteome</keyword>
<reference evidence="22" key="1">
    <citation type="submission" date="2022-11" db="UniProtKB">
        <authorList>
            <consortium name="WormBaseParasite"/>
        </authorList>
    </citation>
    <scope>IDENTIFICATION</scope>
</reference>
<keyword evidence="4" id="KW-0217">Developmental protein</keyword>
<keyword evidence="3" id="KW-0514">Muscle protein</keyword>
<evidence type="ECO:0000256" key="19">
    <source>
        <dbReference type="SAM" id="MobiDB-lite"/>
    </source>
</evidence>
<feature type="domain" description="C2H2-type" evidence="20">
    <location>
        <begin position="429"/>
        <end position="456"/>
    </location>
</feature>
<dbReference type="FunFam" id="3.30.160.60:FF:002530">
    <property type="entry name" value="Zinc finger protein"/>
    <property type="match status" value="1"/>
</dbReference>
<dbReference type="AlphaFoldDB" id="A0A915LPP6"/>
<evidence type="ECO:0000313" key="22">
    <source>
        <dbReference type="WBParaSite" id="scaffold1391_cov213.g3038"/>
    </source>
</evidence>
<evidence type="ECO:0000256" key="8">
    <source>
        <dbReference type="ARBA" id="ARBA00022737"/>
    </source>
</evidence>
<keyword evidence="11" id="KW-0862">Zinc</keyword>
<dbReference type="PANTHER" id="PTHR24381:SF393">
    <property type="entry name" value="CHROMATIN-LINKED ADAPTOR FOR MSL PROTEINS, ISOFORM B"/>
    <property type="match status" value="1"/>
</dbReference>
<evidence type="ECO:0000256" key="7">
    <source>
        <dbReference type="ARBA" id="ARBA00022723"/>
    </source>
</evidence>
<evidence type="ECO:0000313" key="21">
    <source>
        <dbReference type="Proteomes" id="UP000887561"/>
    </source>
</evidence>
<dbReference type="SMART" id="SM00355">
    <property type="entry name" value="ZnF_C2H2"/>
    <property type="match status" value="4"/>
</dbReference>
<dbReference type="Proteomes" id="UP000887561">
    <property type="component" value="Unplaced"/>
</dbReference>
<dbReference type="GO" id="GO:0005634">
    <property type="term" value="C:nucleus"/>
    <property type="evidence" value="ECO:0007669"/>
    <property type="project" value="UniProtKB-SubCell"/>
</dbReference>
<keyword evidence="13" id="KW-0238">DNA-binding</keyword>
<keyword evidence="8" id="KW-0677">Repeat</keyword>
<dbReference type="SUPFAM" id="SSF57667">
    <property type="entry name" value="beta-beta-alpha zinc fingers"/>
    <property type="match status" value="3"/>
</dbReference>
<keyword evidence="6" id="KW-0517">Myogenesis</keyword>
<evidence type="ECO:0000256" key="16">
    <source>
        <dbReference type="ARBA" id="ARBA00070899"/>
    </source>
</evidence>
<evidence type="ECO:0000256" key="5">
    <source>
        <dbReference type="ARBA" id="ARBA00022490"/>
    </source>
</evidence>
<dbReference type="GO" id="GO:0000981">
    <property type="term" value="F:DNA-binding transcription factor activity, RNA polymerase II-specific"/>
    <property type="evidence" value="ECO:0007669"/>
    <property type="project" value="TreeGrafter"/>
</dbReference>
<dbReference type="PROSITE" id="PS50157">
    <property type="entry name" value="ZINC_FINGER_C2H2_2"/>
    <property type="match status" value="3"/>
</dbReference>
<evidence type="ECO:0000256" key="10">
    <source>
        <dbReference type="ARBA" id="ARBA00022782"/>
    </source>
</evidence>
<keyword evidence="12" id="KW-0805">Transcription regulation</keyword>
<dbReference type="GO" id="GO:0005737">
    <property type="term" value="C:cytoplasm"/>
    <property type="evidence" value="ECO:0007669"/>
    <property type="project" value="UniProtKB-SubCell"/>
</dbReference>
<keyword evidence="5" id="KW-0963">Cytoplasm</keyword>
<feature type="compositionally biased region" description="Polar residues" evidence="19">
    <location>
        <begin position="382"/>
        <end position="393"/>
    </location>
</feature>
<dbReference type="PANTHER" id="PTHR24381">
    <property type="entry name" value="ZINC FINGER PROTEIN"/>
    <property type="match status" value="1"/>
</dbReference>
<dbReference type="GO" id="GO:0030154">
    <property type="term" value="P:cell differentiation"/>
    <property type="evidence" value="ECO:0007669"/>
    <property type="project" value="UniProtKB-KW"/>
</dbReference>
<proteinExistence type="predicted"/>